<dbReference type="HOGENOM" id="CLU_033323_1_1_1"/>
<dbReference type="FunCoup" id="Q6CNK3">
    <property type="interactions" value="1332"/>
</dbReference>
<dbReference type="PROSITE" id="PS00175">
    <property type="entry name" value="PG_MUTASE"/>
    <property type="match status" value="1"/>
</dbReference>
<dbReference type="EC" id="5.4.2.11" evidence="9"/>
<dbReference type="PIRSF" id="PIRSF000709">
    <property type="entry name" value="6PFK_2-Ptase"/>
    <property type="match status" value="1"/>
</dbReference>
<evidence type="ECO:0000313" key="11">
    <source>
        <dbReference type="Proteomes" id="UP000000598"/>
    </source>
</evidence>
<evidence type="ECO:0000256" key="7">
    <source>
        <dbReference type="PIRSR" id="PIRSR613078-2"/>
    </source>
</evidence>
<dbReference type="STRING" id="284590.Q6CNK3"/>
<feature type="binding site" evidence="7">
    <location>
        <begin position="183"/>
        <end position="184"/>
    </location>
    <ligand>
        <name>substrate</name>
    </ligand>
</feature>
<dbReference type="PANTHER" id="PTHR11931">
    <property type="entry name" value="PHOSPHOGLYCERATE MUTASE"/>
    <property type="match status" value="1"/>
</dbReference>
<feature type="binding site" evidence="7">
    <location>
        <position position="60"/>
    </location>
    <ligand>
        <name>substrate</name>
    </ligand>
</feature>
<dbReference type="CDD" id="cd07067">
    <property type="entry name" value="HP_PGM_like"/>
    <property type="match status" value="1"/>
</dbReference>
<dbReference type="SMART" id="SM00855">
    <property type="entry name" value="PGAM"/>
    <property type="match status" value="1"/>
</dbReference>
<evidence type="ECO:0000256" key="3">
    <source>
        <dbReference type="ARBA" id="ARBA00006717"/>
    </source>
</evidence>
<feature type="active site" description="Proton donor/acceptor" evidence="6">
    <location>
        <position position="87"/>
    </location>
</feature>
<dbReference type="GO" id="GO:0004619">
    <property type="term" value="F:phosphoglycerate mutase activity"/>
    <property type="evidence" value="ECO:0007669"/>
    <property type="project" value="UniProtKB-EC"/>
</dbReference>
<evidence type="ECO:0000256" key="9">
    <source>
        <dbReference type="RuleBase" id="RU004511"/>
    </source>
</evidence>
<feature type="binding site" evidence="7">
    <location>
        <begin position="8"/>
        <end position="15"/>
    </location>
    <ligand>
        <name>substrate</name>
    </ligand>
</feature>
<feature type="site" description="Transition state stabilizer" evidence="8">
    <location>
        <position position="182"/>
    </location>
</feature>
<feature type="binding site" evidence="7">
    <location>
        <position position="98"/>
    </location>
    <ligand>
        <name>substrate</name>
    </ligand>
</feature>
<comment type="catalytic activity">
    <reaction evidence="1 9">
        <text>(2R)-2-phosphoglycerate = (2R)-3-phosphoglycerate</text>
        <dbReference type="Rhea" id="RHEA:15901"/>
        <dbReference type="ChEBI" id="CHEBI:58272"/>
        <dbReference type="ChEBI" id="CHEBI:58289"/>
        <dbReference type="EC" id="5.4.2.11"/>
    </reaction>
</comment>
<gene>
    <name evidence="10" type="ORF">KLLA0_E11859g</name>
</gene>
<dbReference type="OMA" id="MLPYWYD"/>
<dbReference type="UniPathway" id="UPA00109">
    <property type="reaction ID" value="UER00186"/>
</dbReference>
<evidence type="ECO:0000256" key="8">
    <source>
        <dbReference type="PIRSR" id="PIRSR613078-3"/>
    </source>
</evidence>
<dbReference type="InterPro" id="IPR005952">
    <property type="entry name" value="Phosphogly_mut1"/>
</dbReference>
<comment type="similarity">
    <text evidence="3 9">Belongs to the phosphoglycerate mutase family. BPG-dependent PGAM subfamily.</text>
</comment>
<keyword evidence="5 9" id="KW-0413">Isomerase</keyword>
<dbReference type="NCBIfam" id="NF010718">
    <property type="entry name" value="PRK14120.1"/>
    <property type="match status" value="1"/>
</dbReference>
<feature type="binding site" evidence="7">
    <location>
        <begin position="87"/>
        <end position="90"/>
    </location>
    <ligand>
        <name>substrate</name>
    </ligand>
</feature>
<dbReference type="InParanoid" id="Q6CNK3"/>
<feature type="active site" description="Tele-phosphohistidine intermediate" evidence="6">
    <location>
        <position position="9"/>
    </location>
</feature>
<dbReference type="Proteomes" id="UP000000598">
    <property type="component" value="Chromosome E"/>
</dbReference>
<dbReference type="KEGG" id="kla:KLLA0_E11859g"/>
<protein>
    <recommendedName>
        <fullName evidence="9">Phosphoglycerate mutase</fullName>
        <ecNumber evidence="9">5.4.2.11</ecNumber>
    </recommendedName>
</protein>
<dbReference type="GO" id="GO:0006096">
    <property type="term" value="P:glycolytic process"/>
    <property type="evidence" value="ECO:0007669"/>
    <property type="project" value="UniProtKB-UniPathway"/>
</dbReference>
<accession>Q6CNK3</accession>
<feature type="binding site" evidence="7">
    <location>
        <begin position="114"/>
        <end position="115"/>
    </location>
    <ligand>
        <name>substrate</name>
    </ligand>
</feature>
<keyword evidence="11" id="KW-1185">Reference proteome</keyword>
<dbReference type="InterPro" id="IPR013078">
    <property type="entry name" value="His_Pase_superF_clade-1"/>
</dbReference>
<evidence type="ECO:0000256" key="5">
    <source>
        <dbReference type="ARBA" id="ARBA00023235"/>
    </source>
</evidence>
<evidence type="ECO:0000313" key="10">
    <source>
        <dbReference type="EMBL" id="CAG99573.1"/>
    </source>
</evidence>
<dbReference type="FunFam" id="3.40.50.1240:FF:000012">
    <property type="entry name" value="Phosphoglycerate mutase 1"/>
    <property type="match status" value="1"/>
</dbReference>
<dbReference type="NCBIfam" id="NF010713">
    <property type="entry name" value="PRK14115.1"/>
    <property type="match status" value="1"/>
</dbReference>
<dbReference type="Pfam" id="PF00300">
    <property type="entry name" value="His_Phos_1"/>
    <property type="match status" value="1"/>
</dbReference>
<proteinExistence type="inferred from homology"/>
<dbReference type="SUPFAM" id="SSF53254">
    <property type="entry name" value="Phosphoglycerate mutase-like"/>
    <property type="match status" value="1"/>
</dbReference>
<evidence type="ECO:0000256" key="6">
    <source>
        <dbReference type="PIRSR" id="PIRSR613078-1"/>
    </source>
</evidence>
<dbReference type="Gene3D" id="3.40.50.1240">
    <property type="entry name" value="Phosphoglycerate mutase-like"/>
    <property type="match status" value="1"/>
</dbReference>
<dbReference type="eggNOG" id="KOG0235">
    <property type="taxonomic scope" value="Eukaryota"/>
</dbReference>
<evidence type="ECO:0000256" key="1">
    <source>
        <dbReference type="ARBA" id="ARBA00000380"/>
    </source>
</evidence>
<dbReference type="InterPro" id="IPR001345">
    <property type="entry name" value="PG/BPGM_mutase_AS"/>
</dbReference>
<evidence type="ECO:0000256" key="4">
    <source>
        <dbReference type="ARBA" id="ARBA00023152"/>
    </source>
</evidence>
<keyword evidence="4 9" id="KW-0324">Glycolysis</keyword>
<name>Q6CNK3_KLULA</name>
<dbReference type="PaxDb" id="284590-Q6CNK3"/>
<comment type="pathway">
    <text evidence="2 9">Carbohydrate degradation; glycolysis; pyruvate from D-glyceraldehyde 3-phosphate: step 3/5.</text>
</comment>
<organism evidence="10 11">
    <name type="scientific">Kluyveromyces lactis (strain ATCC 8585 / CBS 2359 / DSM 70799 / NBRC 1267 / NRRL Y-1140 / WM37)</name>
    <name type="common">Yeast</name>
    <name type="synonym">Candida sphaerica</name>
    <dbReference type="NCBI Taxonomy" id="284590"/>
    <lineage>
        <taxon>Eukaryota</taxon>
        <taxon>Fungi</taxon>
        <taxon>Dikarya</taxon>
        <taxon>Ascomycota</taxon>
        <taxon>Saccharomycotina</taxon>
        <taxon>Saccharomycetes</taxon>
        <taxon>Saccharomycetales</taxon>
        <taxon>Saccharomycetaceae</taxon>
        <taxon>Kluyveromyces</taxon>
    </lineage>
</organism>
<dbReference type="AlphaFoldDB" id="Q6CNK3"/>
<dbReference type="NCBIfam" id="TIGR01258">
    <property type="entry name" value="pgm_1"/>
    <property type="match status" value="1"/>
</dbReference>
<evidence type="ECO:0000256" key="2">
    <source>
        <dbReference type="ARBA" id="ARBA00004798"/>
    </source>
</evidence>
<feature type="binding site" evidence="7">
    <location>
        <begin position="21"/>
        <end position="22"/>
    </location>
    <ligand>
        <name>substrate</name>
    </ligand>
</feature>
<dbReference type="InterPro" id="IPR029033">
    <property type="entry name" value="His_PPase_superfam"/>
</dbReference>
<dbReference type="EMBL" id="CR382125">
    <property type="protein sequence ID" value="CAG99573.1"/>
    <property type="molecule type" value="Genomic_DNA"/>
</dbReference>
<sequence>MPKLVLVRHGQSEWNEKNLFTGWVDVKLSAKGEQEAARAGELLKENNVNPDILFTSKLTRAIQTANIALEKADRLWIPVVRSWRLNERHYGALQGKDKAATLEQYGEEQFTTWRRSFDIPPPVIEDDSPFSQSNDPRYGDVDPSVLPKTESLALVIDRLLPYWQDSISSELLQGKTVMITAHGNSLRALVKHLEHISDADIAKLNIPTGIPLVFDLDENLKPTKPSYYLDPEAAAAGAAAVAAQGKK</sequence>
<dbReference type="HAMAP" id="MF_01039">
    <property type="entry name" value="PGAM_GpmA"/>
    <property type="match status" value="1"/>
</dbReference>
<reference evidence="10 11" key="1">
    <citation type="journal article" date="2004" name="Nature">
        <title>Genome evolution in yeasts.</title>
        <authorList>
            <consortium name="Genolevures"/>
            <person name="Dujon B."/>
            <person name="Sherman D."/>
            <person name="Fischer G."/>
            <person name="Durrens P."/>
            <person name="Casaregola S."/>
            <person name="Lafontaine I."/>
            <person name="de Montigny J."/>
            <person name="Marck C."/>
            <person name="Neuveglise C."/>
            <person name="Talla E."/>
            <person name="Goffard N."/>
            <person name="Frangeul L."/>
            <person name="Aigle M."/>
            <person name="Anthouard V."/>
            <person name="Babour A."/>
            <person name="Barbe V."/>
            <person name="Barnay S."/>
            <person name="Blanchin S."/>
            <person name="Beckerich J.M."/>
            <person name="Beyne E."/>
            <person name="Bleykasten C."/>
            <person name="Boisrame A."/>
            <person name="Boyer J."/>
            <person name="Cattolico L."/>
            <person name="Confanioleri F."/>
            <person name="de Daruvar A."/>
            <person name="Despons L."/>
            <person name="Fabre E."/>
            <person name="Fairhead C."/>
            <person name="Ferry-Dumazet H."/>
            <person name="Groppi A."/>
            <person name="Hantraye F."/>
            <person name="Hennequin C."/>
            <person name="Jauniaux N."/>
            <person name="Joyet P."/>
            <person name="Kachouri R."/>
            <person name="Kerrest A."/>
            <person name="Koszul R."/>
            <person name="Lemaire M."/>
            <person name="Lesur I."/>
            <person name="Ma L."/>
            <person name="Muller H."/>
            <person name="Nicaud J.M."/>
            <person name="Nikolski M."/>
            <person name="Oztas S."/>
            <person name="Ozier-Kalogeropoulos O."/>
            <person name="Pellenz S."/>
            <person name="Potier S."/>
            <person name="Richard G.F."/>
            <person name="Straub M.L."/>
            <person name="Suleau A."/>
            <person name="Swennene D."/>
            <person name="Tekaia F."/>
            <person name="Wesolowski-Louvel M."/>
            <person name="Westhof E."/>
            <person name="Wirth B."/>
            <person name="Zeniou-Meyer M."/>
            <person name="Zivanovic I."/>
            <person name="Bolotin-Fukuhara M."/>
            <person name="Thierry A."/>
            <person name="Bouchier C."/>
            <person name="Caudron B."/>
            <person name="Scarpelli C."/>
            <person name="Gaillardin C."/>
            <person name="Weissenbach J."/>
            <person name="Wincker P."/>
            <person name="Souciet J.L."/>
        </authorList>
    </citation>
    <scope>NUCLEOTIDE SEQUENCE [LARGE SCALE GENOMIC DNA]</scope>
    <source>
        <strain evidence="11">ATCC 8585 / CBS 2359 / DSM 70799 / NBRC 1267 / NRRL Y-1140 / WM37</strain>
    </source>
</reference>